<comment type="similarity">
    <text evidence="1 3">Belongs to the short-chain dehydrogenases/reductases (SDR) family.</text>
</comment>
<gene>
    <name evidence="4" type="ORF">GCM10010393_47060</name>
</gene>
<evidence type="ECO:0000256" key="2">
    <source>
        <dbReference type="ARBA" id="ARBA00023002"/>
    </source>
</evidence>
<name>A0ABP6A2K3_9ACTN</name>
<keyword evidence="2" id="KW-0560">Oxidoreductase</keyword>
<dbReference type="InterPro" id="IPR020904">
    <property type="entry name" value="Sc_DH/Rdtase_CS"/>
</dbReference>
<protein>
    <submittedName>
        <fullName evidence="4">SDR family oxidoreductase</fullName>
    </submittedName>
</protein>
<dbReference type="PRINTS" id="PR00081">
    <property type="entry name" value="GDHRDH"/>
</dbReference>
<keyword evidence="5" id="KW-1185">Reference proteome</keyword>
<dbReference type="Gene3D" id="3.40.50.720">
    <property type="entry name" value="NAD(P)-binding Rossmann-like Domain"/>
    <property type="match status" value="1"/>
</dbReference>
<dbReference type="PANTHER" id="PTHR44196">
    <property type="entry name" value="DEHYDROGENASE/REDUCTASE SDR FAMILY MEMBER 7B"/>
    <property type="match status" value="1"/>
</dbReference>
<evidence type="ECO:0000313" key="5">
    <source>
        <dbReference type="Proteomes" id="UP001499942"/>
    </source>
</evidence>
<dbReference type="PRINTS" id="PR00080">
    <property type="entry name" value="SDRFAMILY"/>
</dbReference>
<dbReference type="InterPro" id="IPR002347">
    <property type="entry name" value="SDR_fam"/>
</dbReference>
<organism evidence="4 5">
    <name type="scientific">Streptomyces gobitricini</name>
    <dbReference type="NCBI Taxonomy" id="68211"/>
    <lineage>
        <taxon>Bacteria</taxon>
        <taxon>Bacillati</taxon>
        <taxon>Actinomycetota</taxon>
        <taxon>Actinomycetes</taxon>
        <taxon>Kitasatosporales</taxon>
        <taxon>Streptomycetaceae</taxon>
        <taxon>Streptomyces</taxon>
    </lineage>
</organism>
<dbReference type="RefSeq" id="WP_344364546.1">
    <property type="nucleotide sequence ID" value="NZ_BAAASR010000027.1"/>
</dbReference>
<proteinExistence type="inferred from homology"/>
<dbReference type="Pfam" id="PF00106">
    <property type="entry name" value="adh_short"/>
    <property type="match status" value="1"/>
</dbReference>
<dbReference type="PROSITE" id="PS00061">
    <property type="entry name" value="ADH_SHORT"/>
    <property type="match status" value="1"/>
</dbReference>
<dbReference type="EMBL" id="BAAASR010000027">
    <property type="protein sequence ID" value="GAA2508856.1"/>
    <property type="molecule type" value="Genomic_DNA"/>
</dbReference>
<reference evidence="5" key="1">
    <citation type="journal article" date="2019" name="Int. J. Syst. Evol. Microbiol.">
        <title>The Global Catalogue of Microorganisms (GCM) 10K type strain sequencing project: providing services to taxonomists for standard genome sequencing and annotation.</title>
        <authorList>
            <consortium name="The Broad Institute Genomics Platform"/>
            <consortium name="The Broad Institute Genome Sequencing Center for Infectious Disease"/>
            <person name="Wu L."/>
            <person name="Ma J."/>
        </authorList>
    </citation>
    <scope>NUCLEOTIDE SEQUENCE [LARGE SCALE GENOMIC DNA]</scope>
    <source>
        <strain evidence="5">JCM 5062</strain>
    </source>
</reference>
<dbReference type="PANTHER" id="PTHR44196:SF1">
    <property type="entry name" value="DEHYDROGENASE_REDUCTASE SDR FAMILY MEMBER 7B"/>
    <property type="match status" value="1"/>
</dbReference>
<dbReference type="Proteomes" id="UP001499942">
    <property type="component" value="Unassembled WGS sequence"/>
</dbReference>
<evidence type="ECO:0000313" key="4">
    <source>
        <dbReference type="EMBL" id="GAA2508856.1"/>
    </source>
</evidence>
<comment type="caution">
    <text evidence="4">The sequence shown here is derived from an EMBL/GenBank/DDBJ whole genome shotgun (WGS) entry which is preliminary data.</text>
</comment>
<evidence type="ECO:0000256" key="3">
    <source>
        <dbReference type="RuleBase" id="RU000363"/>
    </source>
</evidence>
<dbReference type="CDD" id="cd05233">
    <property type="entry name" value="SDR_c"/>
    <property type="match status" value="1"/>
</dbReference>
<dbReference type="SUPFAM" id="SSF51735">
    <property type="entry name" value="NAD(P)-binding Rossmann-fold domains"/>
    <property type="match status" value="1"/>
</dbReference>
<dbReference type="InterPro" id="IPR036291">
    <property type="entry name" value="NAD(P)-bd_dom_sf"/>
</dbReference>
<accession>A0ABP6A2K3</accession>
<evidence type="ECO:0000256" key="1">
    <source>
        <dbReference type="ARBA" id="ARBA00006484"/>
    </source>
</evidence>
<sequence>MAVAIITGASKGLGRALAVALARQGWDLVLDARTASVLEESAREARAYGTRVVALPGDVTDAWHRAALVAGARELGGLDLLVSNASALGAEPLVRLEALPPAGLRAALETNVVAALGLVQEALPLLRASAAGTVIAVSSDAAAEAYETWGGYGASKAALDHLAAVLAVEEPGLRVWAVDPGDMRTDLYQAAVPVDDDSGRPLPESVVPGFLRLLAERPASGRYAAPELLGVEA</sequence>